<evidence type="ECO:0000256" key="6">
    <source>
        <dbReference type="ARBA" id="ARBA00022484"/>
    </source>
</evidence>
<keyword evidence="19" id="KW-1185">Reference proteome</keyword>
<dbReference type="Pfam" id="PF12426">
    <property type="entry name" value="DUF3674"/>
    <property type="match status" value="1"/>
</dbReference>
<evidence type="ECO:0000313" key="18">
    <source>
        <dbReference type="EMBL" id="AKE37997.1"/>
    </source>
</evidence>
<feature type="domain" description="RdRp catalytic" evidence="17">
    <location>
        <begin position="962"/>
        <end position="1150"/>
    </location>
</feature>
<organism evidence="18 19">
    <name type="scientific">Nova virus</name>
    <dbReference type="NCBI Taxonomy" id="660955"/>
    <lineage>
        <taxon>Viruses</taxon>
        <taxon>Riboviria</taxon>
        <taxon>Orthornavirae</taxon>
        <taxon>Negarnaviricota</taxon>
        <taxon>Polyploviricotina</taxon>
        <taxon>Bunyaviricetes</taxon>
        <taxon>Elliovirales</taxon>
        <taxon>Hantaviridae</taxon>
        <taxon>Mammantavirinae</taxon>
        <taxon>Mobatvirus</taxon>
        <taxon>Mobatvirus novaense</taxon>
    </lineage>
</organism>
<dbReference type="Pfam" id="PF04196">
    <property type="entry name" value="Bunya_RdRp"/>
    <property type="match status" value="1"/>
</dbReference>
<dbReference type="PROSITE" id="PS50525">
    <property type="entry name" value="RDRP_SSRNA_NEG_SEG"/>
    <property type="match status" value="1"/>
</dbReference>
<evidence type="ECO:0000256" key="10">
    <source>
        <dbReference type="ARBA" id="ARBA00022801"/>
    </source>
</evidence>
<dbReference type="RefSeq" id="YP_009362032.1">
    <property type="nucleotide sequence ID" value="NC_034465.1"/>
</dbReference>
<name>A0A0F6QU40_9VIRU</name>
<comment type="cofactor">
    <cofactor evidence="2">
        <name>Mg(2+)</name>
        <dbReference type="ChEBI" id="CHEBI:18420"/>
    </cofactor>
</comment>
<evidence type="ECO:0000256" key="4">
    <source>
        <dbReference type="ARBA" id="ARBA00012494"/>
    </source>
</evidence>
<evidence type="ECO:0000256" key="3">
    <source>
        <dbReference type="ARBA" id="ARBA00004340"/>
    </source>
</evidence>
<evidence type="ECO:0000256" key="15">
    <source>
        <dbReference type="ARBA" id="ARBA00031012"/>
    </source>
</evidence>
<reference evidence="18 19" key="1">
    <citation type="journal article" date="2015" name="Genome Announc.">
        <title>Whole-Genome Sequence of a Novel Hantavirus Isolated from the European Mole (Talpa europaea).</title>
        <authorList>
            <person name="Gu S.H."/>
            <person name="Hejduk J."/>
            <person name="Markowski J."/>
            <person name="Markowski M."/>
            <person name="Liberski P.P."/>
            <person name="Yanagihara R."/>
        </authorList>
    </citation>
    <scope>NUCLEOTIDE SEQUENCE [LARGE SCALE GENOMIC DNA]</scope>
    <source>
        <strain evidence="18">Te34</strain>
    </source>
</reference>
<dbReference type="Pfam" id="PF21991">
    <property type="entry name" value="capSnatchArena"/>
    <property type="match status" value="1"/>
</dbReference>
<dbReference type="GO" id="GO:0043657">
    <property type="term" value="C:host cell"/>
    <property type="evidence" value="ECO:0007669"/>
    <property type="project" value="UniProtKB-SubCell"/>
</dbReference>
<evidence type="ECO:0000256" key="7">
    <source>
        <dbReference type="ARBA" id="ARBA00022679"/>
    </source>
</evidence>
<evidence type="ECO:0000256" key="13">
    <source>
        <dbReference type="ARBA" id="ARBA00030285"/>
    </source>
</evidence>
<evidence type="ECO:0000256" key="9">
    <source>
        <dbReference type="ARBA" id="ARBA00022741"/>
    </source>
</evidence>
<evidence type="ECO:0000256" key="14">
    <source>
        <dbReference type="ARBA" id="ARBA00030436"/>
    </source>
</evidence>
<evidence type="ECO:0000256" key="11">
    <source>
        <dbReference type="ARBA" id="ARBA00022842"/>
    </source>
</evidence>
<dbReference type="EC" id="2.7.7.48" evidence="4"/>
<dbReference type="InterPro" id="IPR048006">
    <property type="entry name" value="CapSnatch_bunyavir"/>
</dbReference>
<sequence>MKRYLDLEREIRQMPLSSLSATECIGLLDQLYAVRHDLVDEMIKHDWSDNKDKETPIVTVLMQAGISDNSLGLIEKVVIPDHPTGKNLGAFMKTTPDNYKIEGSKITFIEVTVTSDVDKGLKEKYQKYGSGMNTLQKELDKLWRRGELAKQYTIVFNVVSVKNDGSNLSTQWPSRRNQGVVQHMRLLQALIQQVREKLIKNEEKSILEAMFNLKFNIGIQFVETFNIPVFQGMQYEQIDCEALLTYVKNWLSKDRKFAFNEVSGQAVKASFKTYEDLQVASYKQSKKPRNFLLLQVAVQSDYKPATIVSDQLDTRYLTRILHLEGADTPVQHLAKDMMMEFMQLEQVDIVSFYGNKQSFERTHKVPEPGTFKINMSKLHPDSRSFLETLTKDKEKIKRISGVYKPDEIESVSIRQNSEYNSCVAVVESILTSLTTQLGNFEAEQRINPARTSIDRVLLKFMKNEITKYMVEVLRKTVCWHIGHLTRDITEALIAHSGLKRSKYWSFHAFNNGNVGLFILPSKSLEVSGSYIRYFTVFKDGFGIVDHDNVDSIKMVDGVRWIYSKVMSIDLNRLMALNVAFEKALVATAVWFQYYVEDQSHFPLISMIRNIFSVHYLFAITQKMKLCALFDNIRYLIPACTSQYSGYDSLIEKFVNRPFKSAIEIYVYDRAKRLLISLAQNNKFRYYSKVKLLGLCVDQSTVGASGIYPSLFGCAIFKHYRSVISEATTCFFLFEKGLHGTMTEEAKIHLETVEWANKIKEKEERYGKDKVENGYSLYEVMAGEVQVEQQLYCKDVVLLAASELNKVLIPKSQSVLSAIVNKHWDKPYFSQVRNISLKGMSGQLQEDGHLAASVTLIEAIRYLSTHSKNPSLMELYNETRHIRAQARIVRKHQRTEADRGFFIVTMPTRVRLEIIEDYYDALAKNVNEEYISYGGEKKILQIQTSLERALRWASGTSQLVLSNDKRILFKRKLMYVSADATKWSPGDNSAKFRLFTAAVSNGMKDDLLKNCVIDALRNIYETEFFLSRRLRGYLDNMEVKSESVKEFLDFFDFQKERSGLVRGNWLQGNLNKCSSLFAVGISFLFKKIWSMLFPELDYFIEVAHHSDDALFIYGYLEPIDDGSDWFMYVSHKIQAGFYYWHAVDHDMWKTMFNLHEHLLLMGSIKVSPKKTTVSPTNAEFLSTFFEGCAVSIPFTKILLGALSDLPGLGFFDDLAAAQSRCVKALDMGANPQIAQLVVGLVNNKVERLYGTAPGMVNNPARYLNIPPEDIPICLGGTGPGSIMELATAGIAMADKCSLRKALQTYQHKASKSASYHLGLFKFLMLLSEDVFNHDTLGEFCFTGKVQWKIFTPKSEFEFHDLYSPTIVKNWTDEHPSYDYVVPTRRDDLLIYLVRRLNEPSIMAAMTLQSPIQLRFRMQAKQHLNVCRYKSEWVSFRQLLAAADVFAQDYKPSQNDIDLFQTLCNCTFSKEFAWRDFLNTVDCEVLPQKRIHRPKVARTFTVKERDQAIQNPISVVIAYRFAKKPEEIRDVLKNAKFPDSISNDLDVLHKGVHRELGLDISDVAVMKRVAPMLYKSSRSRIVLVNGNVEGTAESICSYWLKDISMMKTIKVRPHREVLKAVSIFGHKDTSGDKKDLAALRLCIEVWRWAKHNDADVREWFHSLWFEDRTFMDWVNKFQTKGLPIVDPEIQCAGLMIADLTGMNLSYRCRPIGEAYSGKQYDAYCIQTYNEEKRQYEGDLRVTFNFGTDCARLEIFWDKQDYLLETSITSRHVLKIMMEEVSKELQGCGMKFKTEQRSHTTAVVLFKTDAGFEWGKPNVPCVVFTKCVLRTSLRTHTAVKHDFMIKIVDNGFRAIAQYDFDSPRFMLAHCYHILKDVRYQAIDTVGAIYYGRRNKLYLNPIISAGLFENFMKGIPAVIPPTAYSLIMNKAKISVDLFMFNKLLAMINPDNVLNLEGLHPAESGYSTVTSISSTLWSEEMELEEAEVEDDEYVIDLDELDFQDISYQEDIEHYLQEETMYGSDLVIQSESLEVSRVRGIVKLNDPIRLIKSWVSKGLLIEKVFDPTAIILITRYFSKKYRFGRQQVSTMDPYDLTEFEAVVRGWGELVFDQFDEADRQAKEYAIKYNPSPEELIPDSVFSFRHTELLLNRLFFKDKLTSFY</sequence>
<dbReference type="NCBIfam" id="TIGR04202">
    <property type="entry name" value="capSnatchArena"/>
    <property type="match status" value="1"/>
</dbReference>
<keyword evidence="6 18" id="KW-0696">RNA-directed RNA polymerase</keyword>
<dbReference type="GO" id="GO:0000166">
    <property type="term" value="F:nucleotide binding"/>
    <property type="evidence" value="ECO:0007669"/>
    <property type="project" value="UniProtKB-KW"/>
</dbReference>
<keyword evidence="11" id="KW-0460">Magnesium</keyword>
<comment type="subcellular location">
    <subcellularLocation>
        <location evidence="3">Host cell</location>
    </subcellularLocation>
</comment>
<evidence type="ECO:0000313" key="19">
    <source>
        <dbReference type="Proteomes" id="UP000134187"/>
    </source>
</evidence>
<dbReference type="GO" id="GO:0006351">
    <property type="term" value="P:DNA-templated transcription"/>
    <property type="evidence" value="ECO:0007669"/>
    <property type="project" value="InterPro"/>
</dbReference>
<dbReference type="InterPro" id="IPR024378">
    <property type="entry name" value="RNA-dir_pol_N_hantavirus"/>
</dbReference>
<protein>
    <recommendedName>
        <fullName evidence="5">RNA-directed RNA polymerase L</fullName>
        <ecNumber evidence="4">2.7.7.48</ecNumber>
    </recommendedName>
    <alternativeName>
        <fullName evidence="13">Large structural protein</fullName>
    </alternativeName>
    <alternativeName>
        <fullName evidence="15">Replicase</fullName>
    </alternativeName>
    <alternativeName>
        <fullName evidence="14">Transcriptase</fullName>
    </alternativeName>
</protein>
<dbReference type="InterPro" id="IPR054155">
    <property type="entry name" value="CapSnatchArena_N"/>
</dbReference>
<keyword evidence="12" id="KW-0693">Viral RNA replication</keyword>
<comment type="catalytic activity">
    <reaction evidence="16">
        <text>RNA(n) + a ribonucleoside 5'-triphosphate = RNA(n+1) + diphosphate</text>
        <dbReference type="Rhea" id="RHEA:21248"/>
        <dbReference type="Rhea" id="RHEA-COMP:14527"/>
        <dbReference type="Rhea" id="RHEA-COMP:17342"/>
        <dbReference type="ChEBI" id="CHEBI:33019"/>
        <dbReference type="ChEBI" id="CHEBI:61557"/>
        <dbReference type="ChEBI" id="CHEBI:140395"/>
        <dbReference type="EC" id="2.7.7.48"/>
    </reaction>
</comment>
<dbReference type="InterPro" id="IPR007322">
    <property type="entry name" value="RNA_pol_bunyavir"/>
</dbReference>
<keyword evidence="10" id="KW-0378">Hydrolase</keyword>
<keyword evidence="8" id="KW-0548">Nucleotidyltransferase</keyword>
<dbReference type="GO" id="GO:0016787">
    <property type="term" value="F:hydrolase activity"/>
    <property type="evidence" value="ECO:0007669"/>
    <property type="project" value="UniProtKB-KW"/>
</dbReference>
<evidence type="ECO:0000256" key="16">
    <source>
        <dbReference type="ARBA" id="ARBA00048744"/>
    </source>
</evidence>
<dbReference type="GO" id="GO:0003968">
    <property type="term" value="F:RNA-directed RNA polymerase activity"/>
    <property type="evidence" value="ECO:0007669"/>
    <property type="project" value="UniProtKB-KW"/>
</dbReference>
<accession>A0A0F6QU40</accession>
<evidence type="ECO:0000256" key="8">
    <source>
        <dbReference type="ARBA" id="ARBA00022695"/>
    </source>
</evidence>
<comment type="cofactor">
    <cofactor evidence="1">
        <name>Mn(2+)</name>
        <dbReference type="ChEBI" id="CHEBI:29035"/>
    </cofactor>
</comment>
<dbReference type="Proteomes" id="UP000134187">
    <property type="component" value="Genome"/>
</dbReference>
<evidence type="ECO:0000256" key="2">
    <source>
        <dbReference type="ARBA" id="ARBA00001946"/>
    </source>
</evidence>
<keyword evidence="9" id="KW-0547">Nucleotide-binding</keyword>
<keyword evidence="7" id="KW-0808">Transferase</keyword>
<dbReference type="EMBL" id="KR072623">
    <property type="protein sequence ID" value="AKE37997.1"/>
    <property type="molecule type" value="Viral_cRNA"/>
</dbReference>
<dbReference type="KEGG" id="vg:32707964"/>
<evidence type="ECO:0000256" key="1">
    <source>
        <dbReference type="ARBA" id="ARBA00001936"/>
    </source>
</evidence>
<evidence type="ECO:0000259" key="17">
    <source>
        <dbReference type="PROSITE" id="PS50525"/>
    </source>
</evidence>
<dbReference type="GeneID" id="32707964"/>
<evidence type="ECO:0000256" key="12">
    <source>
        <dbReference type="ARBA" id="ARBA00022953"/>
    </source>
</evidence>
<dbReference type="InterPro" id="IPR007099">
    <property type="entry name" value="RNA-dir_pol_NSvirus"/>
</dbReference>
<proteinExistence type="predicted"/>
<dbReference type="GO" id="GO:0039694">
    <property type="term" value="P:viral RNA genome replication"/>
    <property type="evidence" value="ECO:0007669"/>
    <property type="project" value="InterPro"/>
</dbReference>
<evidence type="ECO:0000256" key="5">
    <source>
        <dbReference type="ARBA" id="ARBA00018602"/>
    </source>
</evidence>